<organism evidence="1 2">
    <name type="scientific">[Lactobacillus] rogosae</name>
    <dbReference type="NCBI Taxonomy" id="706562"/>
    <lineage>
        <taxon>Bacteria</taxon>
        <taxon>Bacillati</taxon>
        <taxon>Bacillota</taxon>
        <taxon>Clostridia</taxon>
        <taxon>Lachnospirales</taxon>
        <taxon>Lachnospiraceae</taxon>
        <taxon>Lachnospira</taxon>
    </lineage>
</organism>
<evidence type="ECO:0000313" key="1">
    <source>
        <dbReference type="EMBL" id="MEQ2379330.1"/>
    </source>
</evidence>
<dbReference type="RefSeq" id="WP_055173982.1">
    <property type="nucleotide sequence ID" value="NZ_DAWCMB010000326.1"/>
</dbReference>
<accession>A0ABV1BWA6</accession>
<evidence type="ECO:0000313" key="2">
    <source>
        <dbReference type="Proteomes" id="UP001442364"/>
    </source>
</evidence>
<protein>
    <submittedName>
        <fullName evidence="1">Uncharacterized protein</fullName>
    </submittedName>
</protein>
<proteinExistence type="predicted"/>
<reference evidence="1 2" key="1">
    <citation type="submission" date="2024-03" db="EMBL/GenBank/DDBJ databases">
        <title>Human intestinal bacterial collection.</title>
        <authorList>
            <person name="Pauvert C."/>
            <person name="Hitch T.C.A."/>
            <person name="Clavel T."/>
        </authorList>
    </citation>
    <scope>NUCLEOTIDE SEQUENCE [LARGE SCALE GENOMIC DNA]</scope>
    <source>
        <strain evidence="1 2">CLA-AA-H255</strain>
    </source>
</reference>
<sequence>MAKCKCRKKCCTTKIASNLVSNMPNGCFDVCTNPICGSPSELSLYAPLIYDQIGINLCAEFPIGADISATYPTAVNATASVIDVSYEYGTGNVVITQIPGRPNCYSVTLSNLSVTFAVSLYDENCRLVATLYPTAVYLPPETTSATYDEDVNPTSVELEIFAPYGISYNYNAAATPQYSAALNYTGFTADNNRITQGLNLSAIPKVINLDTTDDEITIGLSIILQSLYFAGYRVASAGKIVTPKGSIVAEEDSNEMKFVCGNLLNLAIKPLDLSPPKCEGRLKQDCETGCQPTCEEDMPVCTNSGNNISDCNNCG</sequence>
<comment type="caution">
    <text evidence="1">The sequence shown here is derived from an EMBL/GenBank/DDBJ whole genome shotgun (WGS) entry which is preliminary data.</text>
</comment>
<name>A0ABV1BWA6_9FIRM</name>
<keyword evidence="2" id="KW-1185">Reference proteome</keyword>
<gene>
    <name evidence="1" type="ORF">WMO14_05485</name>
</gene>
<dbReference type="Proteomes" id="UP001442364">
    <property type="component" value="Unassembled WGS sequence"/>
</dbReference>
<dbReference type="EMBL" id="JBBMER010000003">
    <property type="protein sequence ID" value="MEQ2379330.1"/>
    <property type="molecule type" value="Genomic_DNA"/>
</dbReference>